<dbReference type="AlphaFoldDB" id="A0A8X6PJA5"/>
<proteinExistence type="predicted"/>
<dbReference type="EMBL" id="BMAW01069738">
    <property type="protein sequence ID" value="GFT70326.1"/>
    <property type="molecule type" value="Genomic_DNA"/>
</dbReference>
<dbReference type="OrthoDB" id="416987at2759"/>
<organism evidence="1 2">
    <name type="scientific">Nephila pilipes</name>
    <name type="common">Giant wood spider</name>
    <name type="synonym">Nephila maculata</name>
    <dbReference type="NCBI Taxonomy" id="299642"/>
    <lineage>
        <taxon>Eukaryota</taxon>
        <taxon>Metazoa</taxon>
        <taxon>Ecdysozoa</taxon>
        <taxon>Arthropoda</taxon>
        <taxon>Chelicerata</taxon>
        <taxon>Arachnida</taxon>
        <taxon>Araneae</taxon>
        <taxon>Araneomorphae</taxon>
        <taxon>Entelegynae</taxon>
        <taxon>Araneoidea</taxon>
        <taxon>Nephilidae</taxon>
        <taxon>Nephila</taxon>
    </lineage>
</organism>
<gene>
    <name evidence="1" type="primary">AVEN_225837_1</name>
    <name evidence="1" type="ORF">NPIL_541471</name>
</gene>
<feature type="non-terminal residue" evidence="1">
    <location>
        <position position="103"/>
    </location>
</feature>
<reference evidence="1" key="1">
    <citation type="submission" date="2020-08" db="EMBL/GenBank/DDBJ databases">
        <title>Multicomponent nature underlies the extraordinary mechanical properties of spider dragline silk.</title>
        <authorList>
            <person name="Kono N."/>
            <person name="Nakamura H."/>
            <person name="Mori M."/>
            <person name="Yoshida Y."/>
            <person name="Ohtoshi R."/>
            <person name="Malay A.D."/>
            <person name="Moran D.A.P."/>
            <person name="Tomita M."/>
            <person name="Numata K."/>
            <person name="Arakawa K."/>
        </authorList>
    </citation>
    <scope>NUCLEOTIDE SEQUENCE</scope>
</reference>
<dbReference type="Proteomes" id="UP000887013">
    <property type="component" value="Unassembled WGS sequence"/>
</dbReference>
<evidence type="ECO:0000313" key="1">
    <source>
        <dbReference type="EMBL" id="GFT70326.1"/>
    </source>
</evidence>
<comment type="caution">
    <text evidence="1">The sequence shown here is derived from an EMBL/GenBank/DDBJ whole genome shotgun (WGS) entry which is preliminary data.</text>
</comment>
<name>A0A8X6PJA5_NEPPI</name>
<sequence length="103" mass="12197">MREDRENFKVLFVLPSDHHVVKSLILCKHKDLGYPKVQSLMVALGENYCVVKSRRTIKKETRYSSKMDLDRIKPTDKTELNKRLVYKKRLMSDLRAGCHNEYL</sequence>
<accession>A0A8X6PJA5</accession>
<protein>
    <submittedName>
        <fullName evidence="1">Integrase catalytic domain-containing protein</fullName>
    </submittedName>
</protein>
<evidence type="ECO:0000313" key="2">
    <source>
        <dbReference type="Proteomes" id="UP000887013"/>
    </source>
</evidence>
<keyword evidence="2" id="KW-1185">Reference proteome</keyword>